<keyword evidence="1" id="KW-0472">Membrane</keyword>
<feature type="non-terminal residue" evidence="2">
    <location>
        <position position="1"/>
    </location>
</feature>
<keyword evidence="1" id="KW-0812">Transmembrane</keyword>
<gene>
    <name evidence="2" type="ORF">CMV_003769</name>
</gene>
<feature type="transmembrane region" description="Helical" evidence="1">
    <location>
        <begin position="15"/>
        <end position="35"/>
    </location>
</feature>
<comment type="caution">
    <text evidence="2">The sequence shown here is derived from an EMBL/GenBank/DDBJ whole genome shotgun (WGS) entry which is preliminary data.</text>
</comment>
<proteinExistence type="predicted"/>
<dbReference type="EMBL" id="JRKL02000307">
    <property type="protein sequence ID" value="KAF3972729.1"/>
    <property type="molecule type" value="Genomic_DNA"/>
</dbReference>
<evidence type="ECO:0000256" key="1">
    <source>
        <dbReference type="SAM" id="Phobius"/>
    </source>
</evidence>
<protein>
    <submittedName>
        <fullName evidence="2">Uncharacterized protein</fullName>
    </submittedName>
</protein>
<evidence type="ECO:0000313" key="3">
    <source>
        <dbReference type="Proteomes" id="UP000737018"/>
    </source>
</evidence>
<name>A0A8J4RRL7_9ROSI</name>
<dbReference type="Proteomes" id="UP000737018">
    <property type="component" value="Unassembled WGS sequence"/>
</dbReference>
<keyword evidence="1" id="KW-1133">Transmembrane helix</keyword>
<organism evidence="2 3">
    <name type="scientific">Castanea mollissima</name>
    <name type="common">Chinese chestnut</name>
    <dbReference type="NCBI Taxonomy" id="60419"/>
    <lineage>
        <taxon>Eukaryota</taxon>
        <taxon>Viridiplantae</taxon>
        <taxon>Streptophyta</taxon>
        <taxon>Embryophyta</taxon>
        <taxon>Tracheophyta</taxon>
        <taxon>Spermatophyta</taxon>
        <taxon>Magnoliopsida</taxon>
        <taxon>eudicotyledons</taxon>
        <taxon>Gunneridae</taxon>
        <taxon>Pentapetalae</taxon>
        <taxon>rosids</taxon>
        <taxon>fabids</taxon>
        <taxon>Fagales</taxon>
        <taxon>Fagaceae</taxon>
        <taxon>Castanea</taxon>
    </lineage>
</organism>
<keyword evidence="3" id="KW-1185">Reference proteome</keyword>
<evidence type="ECO:0000313" key="2">
    <source>
        <dbReference type="EMBL" id="KAF3972729.1"/>
    </source>
</evidence>
<reference evidence="2" key="1">
    <citation type="submission" date="2020-03" db="EMBL/GenBank/DDBJ databases">
        <title>Castanea mollissima Vanexum genome sequencing.</title>
        <authorList>
            <person name="Staton M."/>
        </authorList>
    </citation>
    <scope>NUCLEOTIDE SEQUENCE</scope>
    <source>
        <tissue evidence="2">Leaf</tissue>
    </source>
</reference>
<sequence length="36" mass="3938">MKPPKAATVYCGLEFAVHLGRGLLVTHILGWIAFVK</sequence>
<accession>A0A8J4RRL7</accession>
<dbReference type="AlphaFoldDB" id="A0A8J4RRL7"/>